<sequence length="144" mass="16662">MKLQNPLQHELTCYLLLRLVGYQSSLRPTEDCHNMRLYLLWRFPGLVFLVSTAWRSTGSTIRRWISETAGWESTSSWTRCRTRKEVWSASFFSLIEALSAISITVKNGFPLPAVEYDISRTSTVETNWSVVSCSPKISFSWLCW</sequence>
<organism evidence="1 2">
    <name type="scientific">Trichonephila clavata</name>
    <name type="common">Joro spider</name>
    <name type="synonym">Nephila clavata</name>
    <dbReference type="NCBI Taxonomy" id="2740835"/>
    <lineage>
        <taxon>Eukaryota</taxon>
        <taxon>Metazoa</taxon>
        <taxon>Ecdysozoa</taxon>
        <taxon>Arthropoda</taxon>
        <taxon>Chelicerata</taxon>
        <taxon>Arachnida</taxon>
        <taxon>Araneae</taxon>
        <taxon>Araneomorphae</taxon>
        <taxon>Entelegynae</taxon>
        <taxon>Araneoidea</taxon>
        <taxon>Nephilidae</taxon>
        <taxon>Trichonephila</taxon>
    </lineage>
</organism>
<reference evidence="1" key="1">
    <citation type="submission" date="2020-07" db="EMBL/GenBank/DDBJ databases">
        <title>Multicomponent nature underlies the extraordinary mechanical properties of spider dragline silk.</title>
        <authorList>
            <person name="Kono N."/>
            <person name="Nakamura H."/>
            <person name="Mori M."/>
            <person name="Yoshida Y."/>
            <person name="Ohtoshi R."/>
            <person name="Malay A.D."/>
            <person name="Moran D.A.P."/>
            <person name="Tomita M."/>
            <person name="Numata K."/>
            <person name="Arakawa K."/>
        </authorList>
    </citation>
    <scope>NUCLEOTIDE SEQUENCE</scope>
</reference>
<proteinExistence type="predicted"/>
<evidence type="ECO:0000313" key="2">
    <source>
        <dbReference type="Proteomes" id="UP000887116"/>
    </source>
</evidence>
<accession>A0A8X6HCG1</accession>
<protein>
    <submittedName>
        <fullName evidence="1">Uncharacterized protein</fullName>
    </submittedName>
</protein>
<dbReference type="AlphaFoldDB" id="A0A8X6HCG1"/>
<gene>
    <name evidence="1" type="ORF">TNCT_524571</name>
</gene>
<dbReference type="EMBL" id="BMAO01001154">
    <property type="protein sequence ID" value="GFQ71387.1"/>
    <property type="molecule type" value="Genomic_DNA"/>
</dbReference>
<comment type="caution">
    <text evidence="1">The sequence shown here is derived from an EMBL/GenBank/DDBJ whole genome shotgun (WGS) entry which is preliminary data.</text>
</comment>
<dbReference type="Proteomes" id="UP000887116">
    <property type="component" value="Unassembled WGS sequence"/>
</dbReference>
<name>A0A8X6HCG1_TRICU</name>
<keyword evidence="2" id="KW-1185">Reference proteome</keyword>
<evidence type="ECO:0000313" key="1">
    <source>
        <dbReference type="EMBL" id="GFQ71387.1"/>
    </source>
</evidence>